<dbReference type="PANTHER" id="PTHR23501:SF59">
    <property type="entry name" value="MAJOR FACILITATOR SUPERFAMILY (MFS) PROFILE DOMAIN-CONTAINING PROTEIN-RELATED"/>
    <property type="match status" value="1"/>
</dbReference>
<comment type="caution">
    <text evidence="8">The sequence shown here is derived from an EMBL/GenBank/DDBJ whole genome shotgun (WGS) entry which is preliminary data.</text>
</comment>
<dbReference type="InterPro" id="IPR020846">
    <property type="entry name" value="MFS_dom"/>
</dbReference>
<keyword evidence="2 6" id="KW-0812">Transmembrane</keyword>
<feature type="transmembrane region" description="Helical" evidence="6">
    <location>
        <begin position="363"/>
        <end position="384"/>
    </location>
</feature>
<feature type="transmembrane region" description="Helical" evidence="6">
    <location>
        <begin position="261"/>
        <end position="277"/>
    </location>
</feature>
<protein>
    <submittedName>
        <fullName evidence="8">Major facilitator superfamily transporter</fullName>
    </submittedName>
</protein>
<evidence type="ECO:0000259" key="7">
    <source>
        <dbReference type="PROSITE" id="PS50850"/>
    </source>
</evidence>
<feature type="transmembrane region" description="Helical" evidence="6">
    <location>
        <begin position="298"/>
        <end position="322"/>
    </location>
</feature>
<sequence length="563" mass="60648">MTTTQTETPAVVLEKQTTQIDQNGKVVFKPSREFLLAFGALCSVALAVAFDATTLSVALPTMSVALGGTALEAFWSGTSFLLASAVLQPTVAGLSSIFGRKALVYVSAAFFAAGSIVGAVANNFHVVIAGRTIQGVGGGGILALTEVIITDLVPLAVRGQWFSLLSVVWSVGTVTGPLIGAGFAQNISWRWIFWINLPIIAIGVVMIFFFLKQAKVPGQIGTKLKRVDWLGSFLFTAGSTSFLFGISTGGVMYEWTSFRCLLPMVMGVFILVAFGIWELKFAQEPLIDKGIFSNWTMVANYIMTVFHGMILWSILYFLVLYYQAVKDYSVVISAVGALPESLTVAPSAMAVGLIAGVTGRYRWSLWAGWALTTLGAGLMCLMRPGTTVPAWIWLNIPIGIGTGMLFPAMALSIQAACEPALNGQAAAFYSFLRTFGQSVGVAVSGVIFQNAFRNRLLDIPSLADVAEEYSRDATIVVEVIKRMPKGDPTRKELVEAYCDALRAIWISLIAFAGFCMLISVTVKKYSLDQEHVTQQGLVTSDDTSKEDEESQGGDLERGQKVRS</sequence>
<dbReference type="SUPFAM" id="SSF103473">
    <property type="entry name" value="MFS general substrate transporter"/>
    <property type="match status" value="1"/>
</dbReference>
<evidence type="ECO:0000256" key="3">
    <source>
        <dbReference type="ARBA" id="ARBA00022989"/>
    </source>
</evidence>
<feature type="transmembrane region" description="Helical" evidence="6">
    <location>
        <begin position="232"/>
        <end position="255"/>
    </location>
</feature>
<dbReference type="Gene3D" id="1.20.1250.20">
    <property type="entry name" value="MFS general substrate transporter like domains"/>
    <property type="match status" value="1"/>
</dbReference>
<accession>A0A135VA07</accession>
<evidence type="ECO:0000256" key="5">
    <source>
        <dbReference type="SAM" id="MobiDB-lite"/>
    </source>
</evidence>
<keyword evidence="3 6" id="KW-1133">Transmembrane helix</keyword>
<comment type="subcellular location">
    <subcellularLocation>
        <location evidence="1">Membrane</location>
        <topology evidence="1">Multi-pass membrane protein</topology>
    </subcellularLocation>
</comment>
<evidence type="ECO:0000256" key="4">
    <source>
        <dbReference type="ARBA" id="ARBA00023136"/>
    </source>
</evidence>
<feature type="transmembrane region" description="Helical" evidence="6">
    <location>
        <begin position="328"/>
        <end position="356"/>
    </location>
</feature>
<feature type="transmembrane region" description="Helical" evidence="6">
    <location>
        <begin position="73"/>
        <end position="95"/>
    </location>
</feature>
<dbReference type="InterPro" id="IPR011701">
    <property type="entry name" value="MFS"/>
</dbReference>
<gene>
    <name evidence="8" type="ORF">CSAL01_01536</name>
</gene>
<dbReference type="EMBL" id="JFFI01000064">
    <property type="protein sequence ID" value="KXH69514.1"/>
    <property type="molecule type" value="Genomic_DNA"/>
</dbReference>
<feature type="transmembrane region" description="Helical" evidence="6">
    <location>
        <begin position="164"/>
        <end position="185"/>
    </location>
</feature>
<evidence type="ECO:0000256" key="6">
    <source>
        <dbReference type="SAM" id="Phobius"/>
    </source>
</evidence>
<feature type="domain" description="Major facilitator superfamily (MFS) profile" evidence="7">
    <location>
        <begin position="37"/>
        <end position="530"/>
    </location>
</feature>
<dbReference type="PRINTS" id="PR01036">
    <property type="entry name" value="TCRTETB"/>
</dbReference>
<organism evidence="8 9">
    <name type="scientific">Colletotrichum salicis</name>
    <dbReference type="NCBI Taxonomy" id="1209931"/>
    <lineage>
        <taxon>Eukaryota</taxon>
        <taxon>Fungi</taxon>
        <taxon>Dikarya</taxon>
        <taxon>Ascomycota</taxon>
        <taxon>Pezizomycotina</taxon>
        <taxon>Sordariomycetes</taxon>
        <taxon>Hypocreomycetidae</taxon>
        <taxon>Glomerellales</taxon>
        <taxon>Glomerellaceae</taxon>
        <taxon>Colletotrichum</taxon>
        <taxon>Colletotrichum acutatum species complex</taxon>
    </lineage>
</organism>
<dbReference type="Gene3D" id="1.20.1720.10">
    <property type="entry name" value="Multidrug resistance protein D"/>
    <property type="match status" value="1"/>
</dbReference>
<dbReference type="Pfam" id="PF07690">
    <property type="entry name" value="MFS_1"/>
    <property type="match status" value="1"/>
</dbReference>
<dbReference type="GO" id="GO:0022857">
    <property type="term" value="F:transmembrane transporter activity"/>
    <property type="evidence" value="ECO:0007669"/>
    <property type="project" value="InterPro"/>
</dbReference>
<dbReference type="PANTHER" id="PTHR23501">
    <property type="entry name" value="MAJOR FACILITATOR SUPERFAMILY"/>
    <property type="match status" value="1"/>
</dbReference>
<proteinExistence type="predicted"/>
<feature type="transmembrane region" description="Helical" evidence="6">
    <location>
        <begin position="34"/>
        <end position="53"/>
    </location>
</feature>
<feature type="compositionally biased region" description="Basic and acidic residues" evidence="5">
    <location>
        <begin position="554"/>
        <end position="563"/>
    </location>
</feature>
<feature type="region of interest" description="Disordered" evidence="5">
    <location>
        <begin position="537"/>
        <end position="563"/>
    </location>
</feature>
<dbReference type="OrthoDB" id="2351791at2759"/>
<name>A0A135VA07_9PEZI</name>
<dbReference type="InterPro" id="IPR036259">
    <property type="entry name" value="MFS_trans_sf"/>
</dbReference>
<keyword evidence="4 6" id="KW-0472">Membrane</keyword>
<dbReference type="GO" id="GO:0005886">
    <property type="term" value="C:plasma membrane"/>
    <property type="evidence" value="ECO:0007669"/>
    <property type="project" value="TreeGrafter"/>
</dbReference>
<dbReference type="PROSITE" id="PS50850">
    <property type="entry name" value="MFS"/>
    <property type="match status" value="1"/>
</dbReference>
<feature type="transmembrane region" description="Helical" evidence="6">
    <location>
        <begin position="503"/>
        <end position="522"/>
    </location>
</feature>
<evidence type="ECO:0000256" key="1">
    <source>
        <dbReference type="ARBA" id="ARBA00004141"/>
    </source>
</evidence>
<dbReference type="AlphaFoldDB" id="A0A135VA07"/>
<dbReference type="Proteomes" id="UP000070121">
    <property type="component" value="Unassembled WGS sequence"/>
</dbReference>
<feature type="transmembrane region" description="Helical" evidence="6">
    <location>
        <begin position="191"/>
        <end position="211"/>
    </location>
</feature>
<feature type="transmembrane region" description="Helical" evidence="6">
    <location>
        <begin position="390"/>
        <end position="413"/>
    </location>
</feature>
<keyword evidence="9" id="KW-1185">Reference proteome</keyword>
<feature type="transmembrane region" description="Helical" evidence="6">
    <location>
        <begin position="102"/>
        <end position="121"/>
    </location>
</feature>
<feature type="transmembrane region" description="Helical" evidence="6">
    <location>
        <begin position="133"/>
        <end position="157"/>
    </location>
</feature>
<feature type="transmembrane region" description="Helical" evidence="6">
    <location>
        <begin position="425"/>
        <end position="448"/>
    </location>
</feature>
<evidence type="ECO:0000313" key="9">
    <source>
        <dbReference type="Proteomes" id="UP000070121"/>
    </source>
</evidence>
<reference evidence="8 9" key="1">
    <citation type="submission" date="2014-02" db="EMBL/GenBank/DDBJ databases">
        <title>The genome sequence of Colletotrichum salicis CBS 607.94.</title>
        <authorList>
            <person name="Baroncelli R."/>
            <person name="Thon M.R."/>
        </authorList>
    </citation>
    <scope>NUCLEOTIDE SEQUENCE [LARGE SCALE GENOMIC DNA]</scope>
    <source>
        <strain evidence="8 9">CBS 607.94</strain>
    </source>
</reference>
<evidence type="ECO:0000256" key="2">
    <source>
        <dbReference type="ARBA" id="ARBA00022692"/>
    </source>
</evidence>
<evidence type="ECO:0000313" key="8">
    <source>
        <dbReference type="EMBL" id="KXH69514.1"/>
    </source>
</evidence>